<feature type="transmembrane region" description="Helical" evidence="2">
    <location>
        <begin position="159"/>
        <end position="182"/>
    </location>
</feature>
<feature type="region of interest" description="Disordered" evidence="1">
    <location>
        <begin position="260"/>
        <end position="287"/>
    </location>
</feature>
<feature type="transmembrane region" description="Helical" evidence="2">
    <location>
        <begin position="88"/>
        <end position="108"/>
    </location>
</feature>
<feature type="transmembrane region" description="Helical" evidence="2">
    <location>
        <begin position="120"/>
        <end position="139"/>
    </location>
</feature>
<feature type="transmembrane region" description="Helical" evidence="2">
    <location>
        <begin position="50"/>
        <end position="68"/>
    </location>
</feature>
<proteinExistence type="predicted"/>
<feature type="transmembrane region" description="Helical" evidence="2">
    <location>
        <begin position="227"/>
        <end position="249"/>
    </location>
</feature>
<accession>A0A8H6XQV3</accession>
<dbReference type="OrthoDB" id="2953893at2759"/>
<dbReference type="EMBL" id="JACAZI010000014">
    <property type="protein sequence ID" value="KAF7344690.1"/>
    <property type="molecule type" value="Genomic_DNA"/>
</dbReference>
<sequence length="312" mass="35208">MSTPIPPNIVEFAGPLFLGVMFNWFLFGIITLQTYTYFTAFPEDRRITKWLVGAVFFMEVVQSCLSLVDGFRWFGSQWGDMDELNNVGMTWFSTVIWSPFMAMFVQIFYAWRMWILSRRITFPVIVILLAISQCAAGFWAGVSMYKFGHTSGTGWHSMLLMTTSIWLVTCDIVITGCMVYCLMKLRTGIRSTDSLLIRLRRYVIETGLATTCVAITDLALYQRYPGLNLHLAACYILTKVYSVTFLAVLNSRACLCSKNHQDERTPVDPSSVRDGTSGSTYKPRASTSLPNGAVNIVIHTEQSSELPFEGKV</sequence>
<keyword evidence="2 4" id="KW-0812">Transmembrane</keyword>
<evidence type="ECO:0000313" key="4">
    <source>
        <dbReference type="EMBL" id="KAF7344690.1"/>
    </source>
</evidence>
<protein>
    <submittedName>
        <fullName evidence="4">Putative Transmembrane protein</fullName>
    </submittedName>
</protein>
<dbReference type="InterPro" id="IPR045339">
    <property type="entry name" value="DUF6534"/>
</dbReference>
<name>A0A8H6XQV3_9AGAR</name>
<dbReference type="PANTHER" id="PTHR40465:SF1">
    <property type="entry name" value="DUF6534 DOMAIN-CONTAINING PROTEIN"/>
    <property type="match status" value="1"/>
</dbReference>
<dbReference type="Pfam" id="PF20152">
    <property type="entry name" value="DUF6534"/>
    <property type="match status" value="1"/>
</dbReference>
<feature type="domain" description="DUF6534" evidence="3">
    <location>
        <begin position="168"/>
        <end position="253"/>
    </location>
</feature>
<evidence type="ECO:0000313" key="5">
    <source>
        <dbReference type="Proteomes" id="UP000620124"/>
    </source>
</evidence>
<feature type="transmembrane region" description="Helical" evidence="2">
    <location>
        <begin position="12"/>
        <end position="38"/>
    </location>
</feature>
<dbReference type="PANTHER" id="PTHR40465">
    <property type="entry name" value="CHROMOSOME 1, WHOLE GENOME SHOTGUN SEQUENCE"/>
    <property type="match status" value="1"/>
</dbReference>
<keyword evidence="2" id="KW-1133">Transmembrane helix</keyword>
<evidence type="ECO:0000259" key="3">
    <source>
        <dbReference type="Pfam" id="PF20152"/>
    </source>
</evidence>
<keyword evidence="2" id="KW-0472">Membrane</keyword>
<organism evidence="4 5">
    <name type="scientific">Mycena venus</name>
    <dbReference type="NCBI Taxonomy" id="2733690"/>
    <lineage>
        <taxon>Eukaryota</taxon>
        <taxon>Fungi</taxon>
        <taxon>Dikarya</taxon>
        <taxon>Basidiomycota</taxon>
        <taxon>Agaricomycotina</taxon>
        <taxon>Agaricomycetes</taxon>
        <taxon>Agaricomycetidae</taxon>
        <taxon>Agaricales</taxon>
        <taxon>Marasmiineae</taxon>
        <taxon>Mycenaceae</taxon>
        <taxon>Mycena</taxon>
    </lineage>
</organism>
<feature type="compositionally biased region" description="Polar residues" evidence="1">
    <location>
        <begin position="273"/>
        <end position="287"/>
    </location>
</feature>
<reference evidence="4" key="1">
    <citation type="submission" date="2020-05" db="EMBL/GenBank/DDBJ databases">
        <title>Mycena genomes resolve the evolution of fungal bioluminescence.</title>
        <authorList>
            <person name="Tsai I.J."/>
        </authorList>
    </citation>
    <scope>NUCLEOTIDE SEQUENCE</scope>
    <source>
        <strain evidence="4">CCC161011</strain>
    </source>
</reference>
<dbReference type="Proteomes" id="UP000620124">
    <property type="component" value="Unassembled WGS sequence"/>
</dbReference>
<comment type="caution">
    <text evidence="4">The sequence shown here is derived from an EMBL/GenBank/DDBJ whole genome shotgun (WGS) entry which is preliminary data.</text>
</comment>
<evidence type="ECO:0000256" key="2">
    <source>
        <dbReference type="SAM" id="Phobius"/>
    </source>
</evidence>
<dbReference type="AlphaFoldDB" id="A0A8H6XQV3"/>
<evidence type="ECO:0000256" key="1">
    <source>
        <dbReference type="SAM" id="MobiDB-lite"/>
    </source>
</evidence>
<keyword evidence="5" id="KW-1185">Reference proteome</keyword>
<feature type="transmembrane region" description="Helical" evidence="2">
    <location>
        <begin position="202"/>
        <end position="221"/>
    </location>
</feature>
<gene>
    <name evidence="4" type="ORF">MVEN_01629300</name>
</gene>